<dbReference type="GO" id="GO:0006298">
    <property type="term" value="P:mismatch repair"/>
    <property type="evidence" value="ECO:0007669"/>
    <property type="project" value="InterPro"/>
</dbReference>
<name>A0A6J2K3C8_BOMMA</name>
<dbReference type="RefSeq" id="XP_028034804.1">
    <property type="nucleotide sequence ID" value="XM_028179003.1"/>
</dbReference>
<dbReference type="SMART" id="SM00853">
    <property type="entry name" value="MutL_C"/>
    <property type="match status" value="1"/>
</dbReference>
<dbReference type="Pfam" id="PF13589">
    <property type="entry name" value="HATPase_c_3"/>
    <property type="match status" value="1"/>
</dbReference>
<keyword evidence="4" id="KW-1185">Reference proteome</keyword>
<dbReference type="Pfam" id="PF08676">
    <property type="entry name" value="MutL_C"/>
    <property type="match status" value="1"/>
</dbReference>
<accession>A0A6J2K3C8</accession>
<dbReference type="Gene3D" id="3.30.565.10">
    <property type="entry name" value="Histidine kinase-like ATPase, C-terminal domain"/>
    <property type="match status" value="1"/>
</dbReference>
<evidence type="ECO:0000256" key="2">
    <source>
        <dbReference type="SAM" id="MobiDB-lite"/>
    </source>
</evidence>
<dbReference type="KEGG" id="bman:114246473"/>
<dbReference type="InterPro" id="IPR038973">
    <property type="entry name" value="MutL/Mlh/Pms-like"/>
</dbReference>
<dbReference type="Proteomes" id="UP000504629">
    <property type="component" value="Unplaced"/>
</dbReference>
<feature type="region of interest" description="Disordered" evidence="2">
    <location>
        <begin position="682"/>
        <end position="711"/>
    </location>
</feature>
<dbReference type="InterPro" id="IPR014790">
    <property type="entry name" value="MutL_C"/>
</dbReference>
<feature type="compositionally biased region" description="Low complexity" evidence="2">
    <location>
        <begin position="693"/>
        <end position="702"/>
    </location>
</feature>
<dbReference type="PANTHER" id="PTHR10073:SF47">
    <property type="entry name" value="DNA MISMATCH REPAIR PROTEIN MLH3"/>
    <property type="match status" value="1"/>
</dbReference>
<feature type="domain" description="MutL C-terminal dimerisation" evidence="3">
    <location>
        <begin position="1028"/>
        <end position="1192"/>
    </location>
</feature>
<dbReference type="PANTHER" id="PTHR10073">
    <property type="entry name" value="DNA MISMATCH REPAIR PROTEIN MLH, PMS, MUTL"/>
    <property type="match status" value="1"/>
</dbReference>
<dbReference type="InterPro" id="IPR042121">
    <property type="entry name" value="MutL_C_regsub"/>
</dbReference>
<dbReference type="GO" id="GO:0005524">
    <property type="term" value="F:ATP binding"/>
    <property type="evidence" value="ECO:0007669"/>
    <property type="project" value="InterPro"/>
</dbReference>
<proteinExistence type="inferred from homology"/>
<dbReference type="AlphaFoldDB" id="A0A6J2K3C8"/>
<dbReference type="InterPro" id="IPR037198">
    <property type="entry name" value="MutL_C_sf"/>
</dbReference>
<evidence type="ECO:0000259" key="3">
    <source>
        <dbReference type="SMART" id="SM00853"/>
    </source>
</evidence>
<dbReference type="GeneID" id="114246473"/>
<reference evidence="5" key="1">
    <citation type="submission" date="2025-08" db="UniProtKB">
        <authorList>
            <consortium name="RefSeq"/>
        </authorList>
    </citation>
    <scope>IDENTIFICATION</scope>
    <source>
        <tissue evidence="5">Silk gland</tissue>
    </source>
</reference>
<dbReference type="OrthoDB" id="429932at2759"/>
<evidence type="ECO:0000256" key="1">
    <source>
        <dbReference type="ARBA" id="ARBA00006082"/>
    </source>
</evidence>
<evidence type="ECO:0000313" key="5">
    <source>
        <dbReference type="RefSeq" id="XP_028034804.1"/>
    </source>
</evidence>
<evidence type="ECO:0000313" key="4">
    <source>
        <dbReference type="Proteomes" id="UP000504629"/>
    </source>
</evidence>
<sequence>MSLKKLPNEIQSLMCASIHINTFKRAVEELVYNALDAQSTSIAIRVHINDGALHVIDNGRGIHKLDFDLLGQMYATSHYVDKTTLESGSNKYGLAGVSLANIIEVSKYIKITSRHESGEEAWVKEFCKNKVKKPYGRIKRPSKGTTIQIKGFLYNKCIIKKSLNALREFQEIKTFLEQISVVHTSISLSLRDEEKNEIAFQVHKTRDVYKTLNVLFNIQRCDLQEFIVEKNHYKVTGFIGKKEICIKLQWIFHNNKFVSRNNKVYKLLKEYLKTTKRKRKIDVKSNLNYKGCDEEYNLKYKISFYLIFIQSPLTDYVTKGSYLEFKNWEIVKKLLQKLVQFYFGNIQLKEISVNPIDKKNVKPQADIRDQVKIIMERFLSSRKLGVSQLQNGITGKLVNRKRSRRSLRSVGNQISKLDIPIEIEQKNPNVELCENKNYNKGIVTDLKRNSGIENDRLIGKSRSENNNNHIILPQRVKKRAPDDKTKAKHKNIQAERKIKAKKNKQNTINDSIIQRFIKPTDSVQKRCDIISRKAQEALNHIKPKKQQILIKENVYNSNTFQGNKQISVRKRVNEIVIHDYLPLPPKIDRKNIDSHYIKTRDRCLCTYDLINTILQSQGVRHEIQNDKYQITQTQRKASEIAEHTQLLPSYLTFQSHCHAMNMEVLENLGKFVPKQNACSKKSNLELSSSPTRNQNQSKQKSNFNIEDTPIGGTSSFKNASIKLKSNLEDPIANKMLSSQSLQESNFQSGHFGNIKKTYIVSNDNSNNISLRNPDGENYLKENMIINETIPLSISIDRDNFSYNDLTLPNTQENPNIDNLINIDPMDICETVMSGVEKEITTLSSSSKTEMNNKNSIIDRSDVNNKQNKKIDIVSHYSDSLECPNININLIDNANTRLRSSYFDNRTADNTKSDKINKLESVAQDICVATEIHFGMKSRLRFIPKGMSQIFENCNSKGVCSYNFEEDYFENNLYDDFDNNVQMNSNMFDPILQELWNNATTGIEKLTKKIDKENTSLKFDAQSIKSAKVLGQVDYKFIAAIVNGKNYNKKEAVESLVLFDQHAVDERIRLEKNLSEYLQKQQWKKVNIDDVHLTLNKDEILYLHNYKDKLSRLGIEWNILGNDQIILSSVPQSILGKIPRQMEKVVEAVKKIIAEEINIIKQQSGCISLYPKAIMDLVFSEACRYAIKFGDKLSMGQCEDMLNALSECKMPFQCAHGRPVMAVLIDVVKNNNEYKINLSKLKEYKLKNLIRRI</sequence>
<dbReference type="GO" id="GO:0016887">
    <property type="term" value="F:ATP hydrolysis activity"/>
    <property type="evidence" value="ECO:0007669"/>
    <property type="project" value="InterPro"/>
</dbReference>
<dbReference type="InterPro" id="IPR036890">
    <property type="entry name" value="HATPase_C_sf"/>
</dbReference>
<dbReference type="InterPro" id="IPR042120">
    <property type="entry name" value="MutL_C_dimsub"/>
</dbReference>
<dbReference type="Gene3D" id="3.30.1540.20">
    <property type="entry name" value="MutL, C-terminal domain, dimerisation subdomain"/>
    <property type="match status" value="1"/>
</dbReference>
<organism evidence="4 5">
    <name type="scientific">Bombyx mandarina</name>
    <name type="common">Wild silk moth</name>
    <name type="synonym">Wild silkworm</name>
    <dbReference type="NCBI Taxonomy" id="7092"/>
    <lineage>
        <taxon>Eukaryota</taxon>
        <taxon>Metazoa</taxon>
        <taxon>Ecdysozoa</taxon>
        <taxon>Arthropoda</taxon>
        <taxon>Hexapoda</taxon>
        <taxon>Insecta</taxon>
        <taxon>Pterygota</taxon>
        <taxon>Neoptera</taxon>
        <taxon>Endopterygota</taxon>
        <taxon>Lepidoptera</taxon>
        <taxon>Glossata</taxon>
        <taxon>Ditrysia</taxon>
        <taxon>Bombycoidea</taxon>
        <taxon>Bombycidae</taxon>
        <taxon>Bombycinae</taxon>
        <taxon>Bombyx</taxon>
    </lineage>
</organism>
<dbReference type="Gene3D" id="3.30.1370.100">
    <property type="entry name" value="MutL, C-terminal domain, regulatory subdomain"/>
    <property type="match status" value="1"/>
</dbReference>
<feature type="compositionally biased region" description="Polar residues" evidence="2">
    <location>
        <begin position="682"/>
        <end position="692"/>
    </location>
</feature>
<protein>
    <submittedName>
        <fullName evidence="5">Uncharacterized protein LOC114246473 isoform X1</fullName>
    </submittedName>
</protein>
<dbReference type="GO" id="GO:0140664">
    <property type="term" value="F:ATP-dependent DNA damage sensor activity"/>
    <property type="evidence" value="ECO:0007669"/>
    <property type="project" value="InterPro"/>
</dbReference>
<comment type="similarity">
    <text evidence="1">Belongs to the DNA mismatch repair MutL/HexB family.</text>
</comment>
<gene>
    <name evidence="5" type="primary">LOC114246473</name>
</gene>
<dbReference type="GO" id="GO:0032300">
    <property type="term" value="C:mismatch repair complex"/>
    <property type="evidence" value="ECO:0007669"/>
    <property type="project" value="InterPro"/>
</dbReference>
<dbReference type="SUPFAM" id="SSF55874">
    <property type="entry name" value="ATPase domain of HSP90 chaperone/DNA topoisomerase II/histidine kinase"/>
    <property type="match status" value="1"/>
</dbReference>
<dbReference type="SUPFAM" id="SSF118116">
    <property type="entry name" value="DNA mismatch repair protein MutL"/>
    <property type="match status" value="1"/>
</dbReference>